<evidence type="ECO:0000313" key="1">
    <source>
        <dbReference type="EMBL" id="WPL16469.1"/>
    </source>
</evidence>
<reference evidence="1 2" key="1">
    <citation type="journal article" date="2023" name="Microorganisms">
        <title>Thiorhodovibrio frisius and Trv. litoralis spp. nov., Two Novel Members from a Clade of Fastidious Purple Sulfur Bacteria That Exhibit Unique Red-Shifted Light-Harvesting Capabilities.</title>
        <authorList>
            <person name="Methner A."/>
            <person name="Kuzyk S.B."/>
            <person name="Petersen J."/>
            <person name="Bauer S."/>
            <person name="Brinkmann H."/>
            <person name="Sichau K."/>
            <person name="Wanner G."/>
            <person name="Wolf J."/>
            <person name="Neumann-Schaal M."/>
            <person name="Henke P."/>
            <person name="Tank M."/>
            <person name="Sproer C."/>
            <person name="Bunk B."/>
            <person name="Overmann J."/>
        </authorList>
    </citation>
    <scope>NUCLEOTIDE SEQUENCE [LARGE SCALE GENOMIC DNA]</scope>
    <source>
        <strain evidence="1 2">DSM 6702</strain>
    </source>
</reference>
<accession>A0ABZ0S841</accession>
<sequence length="30" mass="3331">MVFPMPVSMTSLLSYPAVLTGWLLRGLGHR</sequence>
<dbReference type="EMBL" id="CP121472">
    <property type="protein sequence ID" value="WPL16469.1"/>
    <property type="molecule type" value="Genomic_DNA"/>
</dbReference>
<name>A0ABZ0S841_9GAMM</name>
<dbReference type="Proteomes" id="UP001432180">
    <property type="component" value="Chromosome"/>
</dbReference>
<keyword evidence="2" id="KW-1185">Reference proteome</keyword>
<organism evidence="1 2">
    <name type="scientific">Thiorhodovibrio winogradskyi</name>
    <dbReference type="NCBI Taxonomy" id="77007"/>
    <lineage>
        <taxon>Bacteria</taxon>
        <taxon>Pseudomonadati</taxon>
        <taxon>Pseudomonadota</taxon>
        <taxon>Gammaproteobacteria</taxon>
        <taxon>Chromatiales</taxon>
        <taxon>Chromatiaceae</taxon>
        <taxon>Thiorhodovibrio</taxon>
    </lineage>
</organism>
<gene>
    <name evidence="1" type="ORF">Thiowin_01423</name>
</gene>
<evidence type="ECO:0000313" key="2">
    <source>
        <dbReference type="Proteomes" id="UP001432180"/>
    </source>
</evidence>
<protein>
    <submittedName>
        <fullName evidence="1">Uncharacterized protein</fullName>
    </submittedName>
</protein>
<proteinExistence type="predicted"/>